<gene>
    <name evidence="4" type="ORF">FO442_00120</name>
</gene>
<dbReference type="Pfam" id="PF18175">
    <property type="entry name" value="HU-CCDC81_bac_2"/>
    <property type="match status" value="1"/>
</dbReference>
<proteinExistence type="predicted"/>
<feature type="compositionally biased region" description="Low complexity" evidence="1">
    <location>
        <begin position="134"/>
        <end position="143"/>
    </location>
</feature>
<feature type="region of interest" description="Disordered" evidence="1">
    <location>
        <begin position="103"/>
        <end position="232"/>
    </location>
</feature>
<dbReference type="GO" id="GO:0042834">
    <property type="term" value="F:peptidoglycan binding"/>
    <property type="evidence" value="ECO:0007669"/>
    <property type="project" value="InterPro"/>
</dbReference>
<feature type="compositionally biased region" description="Basic and acidic residues" evidence="1">
    <location>
        <begin position="145"/>
        <end position="200"/>
    </location>
</feature>
<keyword evidence="2" id="KW-0472">Membrane</keyword>
<evidence type="ECO:0000256" key="2">
    <source>
        <dbReference type="SAM" id="Phobius"/>
    </source>
</evidence>
<dbReference type="PROSITE" id="PS51724">
    <property type="entry name" value="SPOR"/>
    <property type="match status" value="1"/>
</dbReference>
<dbReference type="EMBL" id="VLPL01000001">
    <property type="protein sequence ID" value="TSJ47567.1"/>
    <property type="molecule type" value="Genomic_DNA"/>
</dbReference>
<evidence type="ECO:0000313" key="5">
    <source>
        <dbReference type="Proteomes" id="UP000316008"/>
    </source>
</evidence>
<feature type="domain" description="SPOR" evidence="3">
    <location>
        <begin position="359"/>
        <end position="434"/>
    </location>
</feature>
<feature type="compositionally biased region" description="Basic and acidic residues" evidence="1">
    <location>
        <begin position="278"/>
        <end position="290"/>
    </location>
</feature>
<feature type="region of interest" description="Disordered" evidence="1">
    <location>
        <begin position="278"/>
        <end position="358"/>
    </location>
</feature>
<reference evidence="4 5" key="1">
    <citation type="submission" date="2019-07" db="EMBL/GenBank/DDBJ databases">
        <authorList>
            <person name="Huq M.A."/>
        </authorList>
    </citation>
    <scope>NUCLEOTIDE SEQUENCE [LARGE SCALE GENOMIC DNA]</scope>
    <source>
        <strain evidence="4 5">MAH-3</strain>
    </source>
</reference>
<dbReference type="InterPro" id="IPR036680">
    <property type="entry name" value="SPOR-like_sf"/>
</dbReference>
<evidence type="ECO:0000259" key="3">
    <source>
        <dbReference type="PROSITE" id="PS51724"/>
    </source>
</evidence>
<organism evidence="4 5">
    <name type="scientific">Fluviicola chungangensis</name>
    <dbReference type="NCBI Taxonomy" id="2597671"/>
    <lineage>
        <taxon>Bacteria</taxon>
        <taxon>Pseudomonadati</taxon>
        <taxon>Bacteroidota</taxon>
        <taxon>Flavobacteriia</taxon>
        <taxon>Flavobacteriales</taxon>
        <taxon>Crocinitomicaceae</taxon>
        <taxon>Fluviicola</taxon>
    </lineage>
</organism>
<dbReference type="Proteomes" id="UP000316008">
    <property type="component" value="Unassembled WGS sequence"/>
</dbReference>
<dbReference type="InterPro" id="IPR041268">
    <property type="entry name" value="HU-CCDC81_bac_2"/>
</dbReference>
<dbReference type="Pfam" id="PF05036">
    <property type="entry name" value="SPOR"/>
    <property type="match status" value="1"/>
</dbReference>
<feature type="transmembrane region" description="Helical" evidence="2">
    <location>
        <begin position="236"/>
        <end position="257"/>
    </location>
</feature>
<dbReference type="Gene3D" id="3.30.70.1070">
    <property type="entry name" value="Sporulation related repeat"/>
    <property type="match status" value="1"/>
</dbReference>
<evidence type="ECO:0000313" key="4">
    <source>
        <dbReference type="EMBL" id="TSJ47567.1"/>
    </source>
</evidence>
<dbReference type="SUPFAM" id="SSF110997">
    <property type="entry name" value="Sporulation related repeat"/>
    <property type="match status" value="1"/>
</dbReference>
<keyword evidence="5" id="KW-1185">Reference proteome</keyword>
<feature type="compositionally biased region" description="Low complexity" evidence="1">
    <location>
        <begin position="201"/>
        <end position="213"/>
    </location>
</feature>
<comment type="caution">
    <text evidence="4">The sequence shown here is derived from an EMBL/GenBank/DDBJ whole genome shotgun (WGS) entry which is preliminary data.</text>
</comment>
<protein>
    <recommendedName>
        <fullName evidence="3">SPOR domain-containing protein</fullName>
    </recommendedName>
</protein>
<keyword evidence="2" id="KW-1133">Transmembrane helix</keyword>
<accession>A0A556N5W1</accession>
<dbReference type="InterPro" id="IPR007730">
    <property type="entry name" value="SPOR-like_dom"/>
</dbReference>
<dbReference type="AlphaFoldDB" id="A0A556N5W1"/>
<evidence type="ECO:0000256" key="1">
    <source>
        <dbReference type="SAM" id="MobiDB-lite"/>
    </source>
</evidence>
<name>A0A556N5W1_9FLAO</name>
<keyword evidence="2" id="KW-0812">Transmembrane</keyword>
<dbReference type="OrthoDB" id="653949at2"/>
<dbReference type="RefSeq" id="WP_144331103.1">
    <property type="nucleotide sequence ID" value="NZ_VLPL01000001.1"/>
</dbReference>
<feature type="compositionally biased region" description="Basic and acidic residues" evidence="1">
    <location>
        <begin position="214"/>
        <end position="228"/>
    </location>
</feature>
<feature type="compositionally biased region" description="Low complexity" evidence="1">
    <location>
        <begin position="327"/>
        <end position="350"/>
    </location>
</feature>
<sequence>MNNYLLQLLKEVKTLIIPGLGALTVTNESTGEILFMPYLKFDDGTLAKHIASKENMDLNDASNLISKFVREVTIELDKGNSYDMYQFGRFVKVDGEIAFEAWTPNSGEQGKAPLSKSETAPPQEKIAETPKVETPPVAETPKAAEPPKKEEPKEEKAVPAIVEEQKTPKTEPVPIKEETKKKAEVPPVMEEPKKESKPAEVPKAQPKPAAQQKEPVKKEKPVKEPKAPKEKKKSSVLSYILWGFLVLILGSGTFIAIKFDTLKKDFPILADLAGENDDAAKGSEDVKQLEDEPDVNINSETASEPVPEDEVQVVEDKLPEETVNESNKTTAPAPKPKTTVTVNKKPVTKTQSSHSTATFDGSKHFHVIAGSFGSEANANRLAGKLQSKGFAEASVTMNGGMYRVSVKRFATLNEATAEAASIQSSVPGAWVLKM</sequence>